<dbReference type="InterPro" id="IPR001789">
    <property type="entry name" value="Sig_transdc_resp-reg_receiver"/>
</dbReference>
<dbReference type="SUPFAM" id="SSF52172">
    <property type="entry name" value="CheY-like"/>
    <property type="match status" value="1"/>
</dbReference>
<evidence type="ECO:0000259" key="4">
    <source>
        <dbReference type="PROSITE" id="PS50110"/>
    </source>
</evidence>
<dbReference type="PANTHER" id="PTHR45228">
    <property type="entry name" value="CYCLIC DI-GMP PHOSPHODIESTERASE TM_0186-RELATED"/>
    <property type="match status" value="1"/>
</dbReference>
<proteinExistence type="predicted"/>
<dbReference type="Pfam" id="PF00072">
    <property type="entry name" value="Response_reg"/>
    <property type="match status" value="1"/>
</dbReference>
<evidence type="ECO:0000256" key="2">
    <source>
        <dbReference type="ARBA" id="ARBA00024867"/>
    </source>
</evidence>
<feature type="domain" description="HD-GYP" evidence="5">
    <location>
        <begin position="152"/>
        <end position="360"/>
    </location>
</feature>
<evidence type="ECO:0000256" key="3">
    <source>
        <dbReference type="PROSITE-ProRule" id="PRU00169"/>
    </source>
</evidence>
<protein>
    <recommendedName>
        <fullName evidence="1">Stage 0 sporulation protein A homolog</fullName>
    </recommendedName>
</protein>
<dbReference type="SMART" id="SM00471">
    <property type="entry name" value="HDc"/>
    <property type="match status" value="1"/>
</dbReference>
<dbReference type="InterPro" id="IPR037522">
    <property type="entry name" value="HD_GYP_dom"/>
</dbReference>
<evidence type="ECO:0000313" key="7">
    <source>
        <dbReference type="Proteomes" id="UP001198962"/>
    </source>
</evidence>
<organism evidence="6 7">
    <name type="scientific">Brotaphodocola catenula</name>
    <dbReference type="NCBI Taxonomy" id="2885361"/>
    <lineage>
        <taxon>Bacteria</taxon>
        <taxon>Bacillati</taxon>
        <taxon>Bacillota</taxon>
        <taxon>Clostridia</taxon>
        <taxon>Lachnospirales</taxon>
        <taxon>Lachnospiraceae</taxon>
        <taxon>Brotaphodocola</taxon>
    </lineage>
</organism>
<dbReference type="PANTHER" id="PTHR45228:SF5">
    <property type="entry name" value="CYCLIC DI-GMP PHOSPHODIESTERASE VC_1348-RELATED"/>
    <property type="match status" value="1"/>
</dbReference>
<sequence>MRQTETDDKIQEKQAILIVDDSEMNRAILTDMLQEDYRTLEAENGVQAVELIRKYSDAIDLVLLDITMPEMDGFEVLAIMNKYHLIDNIPVIMISAERASSYMERAYELGVTDYISRPFDALIVRRRVENTLMLYAKQKRLVGLVADQVYEKERNNSMMVNILSHIVEFRNGESGLHVLHINTMTEILLQHLVEKTDKYPLTQEDIIRISTASALHDIGKISIPDEIINKSGRLTKEEFEIMKTHSAVGASMLSAITAYQNESFMKTAYEICRWHHERYDGKGYPDGLKGDEIPISAQIVSLADVYDALTSERCYKKAFSHETAINMIMNGECGAFNPLLLDCLLEVAGDIQRELAVNSPEREFQVHETVEQILKHKKLHGYGYSINQMRIEQAKKEFFFEHERTLVFDYSELTNVILFSNWGRRLLGLKKNQLDLRKESSLLQDQNTLEQIRAELAKTTPENPSIDLKIEIHAFGEMKEHRLVARTLWSDGEEALRVGVIGRAEEVFQLDERR</sequence>
<dbReference type="PROSITE" id="PS50110">
    <property type="entry name" value="RESPONSE_REGULATORY"/>
    <property type="match status" value="1"/>
</dbReference>
<evidence type="ECO:0000259" key="5">
    <source>
        <dbReference type="PROSITE" id="PS51832"/>
    </source>
</evidence>
<gene>
    <name evidence="6" type="ORF">LKD32_05675</name>
</gene>
<dbReference type="CDD" id="cd00077">
    <property type="entry name" value="HDc"/>
    <property type="match status" value="1"/>
</dbReference>
<name>A0AAE3DKV4_9FIRM</name>
<dbReference type="SMART" id="SM00448">
    <property type="entry name" value="REC"/>
    <property type="match status" value="1"/>
</dbReference>
<dbReference type="Pfam" id="PF13487">
    <property type="entry name" value="HD_5"/>
    <property type="match status" value="1"/>
</dbReference>
<dbReference type="EMBL" id="JAJEPU010000012">
    <property type="protein sequence ID" value="MCC2164373.1"/>
    <property type="molecule type" value="Genomic_DNA"/>
</dbReference>
<dbReference type="Gene3D" id="1.10.3210.10">
    <property type="entry name" value="Hypothetical protein af1432"/>
    <property type="match status" value="1"/>
</dbReference>
<feature type="modified residue" description="4-aspartylphosphate" evidence="3">
    <location>
        <position position="65"/>
    </location>
</feature>
<comment type="caution">
    <text evidence="6">The sequence shown here is derived from an EMBL/GenBank/DDBJ whole genome shotgun (WGS) entry which is preliminary data.</text>
</comment>
<dbReference type="PROSITE" id="PS51832">
    <property type="entry name" value="HD_GYP"/>
    <property type="match status" value="1"/>
</dbReference>
<evidence type="ECO:0000313" key="6">
    <source>
        <dbReference type="EMBL" id="MCC2164373.1"/>
    </source>
</evidence>
<evidence type="ECO:0000256" key="1">
    <source>
        <dbReference type="ARBA" id="ARBA00018672"/>
    </source>
</evidence>
<feature type="domain" description="Response regulatory" evidence="4">
    <location>
        <begin position="15"/>
        <end position="132"/>
    </location>
</feature>
<keyword evidence="7" id="KW-1185">Reference proteome</keyword>
<dbReference type="SUPFAM" id="SSF109604">
    <property type="entry name" value="HD-domain/PDEase-like"/>
    <property type="match status" value="1"/>
</dbReference>
<accession>A0AAE3DKV4</accession>
<dbReference type="GO" id="GO:0000160">
    <property type="term" value="P:phosphorelay signal transduction system"/>
    <property type="evidence" value="ECO:0007669"/>
    <property type="project" value="InterPro"/>
</dbReference>
<comment type="function">
    <text evidence="2">May play the central regulatory role in sporulation. It may be an element of the effector pathway responsible for the activation of sporulation genes in response to nutritional stress. Spo0A may act in concert with spo0H (a sigma factor) to control the expression of some genes that are critical to the sporulation process.</text>
</comment>
<dbReference type="AlphaFoldDB" id="A0AAE3DKV4"/>
<dbReference type="InterPro" id="IPR011006">
    <property type="entry name" value="CheY-like_superfamily"/>
</dbReference>
<dbReference type="InterPro" id="IPR052020">
    <property type="entry name" value="Cyclic_di-GMP/3'3'-cGAMP_PDE"/>
</dbReference>
<dbReference type="Proteomes" id="UP001198962">
    <property type="component" value="Unassembled WGS sequence"/>
</dbReference>
<keyword evidence="3" id="KW-0597">Phosphoprotein</keyword>
<reference evidence="6" key="1">
    <citation type="submission" date="2021-10" db="EMBL/GenBank/DDBJ databases">
        <title>Anaerobic single-cell dispensing facilitates the cultivation of human gut bacteria.</title>
        <authorList>
            <person name="Afrizal A."/>
        </authorList>
    </citation>
    <scope>NUCLEOTIDE SEQUENCE</scope>
    <source>
        <strain evidence="6">CLA-AA-H274</strain>
    </source>
</reference>
<dbReference type="RefSeq" id="WP_308451030.1">
    <property type="nucleotide sequence ID" value="NZ_JAJEPU010000012.1"/>
</dbReference>
<dbReference type="Gene3D" id="3.40.50.2300">
    <property type="match status" value="1"/>
</dbReference>
<dbReference type="InterPro" id="IPR003607">
    <property type="entry name" value="HD/PDEase_dom"/>
</dbReference>